<dbReference type="InterPro" id="IPR052701">
    <property type="entry name" value="GAG_Ulvan_Degrading_Sulfatases"/>
</dbReference>
<keyword evidence="5" id="KW-1185">Reference proteome</keyword>
<organism evidence="4 5">
    <name type="scientific">Pythium oligandrum</name>
    <name type="common">Mycoparasitic fungus</name>
    <dbReference type="NCBI Taxonomy" id="41045"/>
    <lineage>
        <taxon>Eukaryota</taxon>
        <taxon>Sar</taxon>
        <taxon>Stramenopiles</taxon>
        <taxon>Oomycota</taxon>
        <taxon>Peronosporomycetes</taxon>
        <taxon>Pythiales</taxon>
        <taxon>Pythiaceae</taxon>
        <taxon>Pythium</taxon>
    </lineage>
</organism>
<evidence type="ECO:0000313" key="4">
    <source>
        <dbReference type="EMBL" id="TMW62021.1"/>
    </source>
</evidence>
<evidence type="ECO:0000256" key="2">
    <source>
        <dbReference type="SAM" id="Phobius"/>
    </source>
</evidence>
<evidence type="ECO:0000259" key="3">
    <source>
        <dbReference type="Pfam" id="PF00884"/>
    </source>
</evidence>
<feature type="transmembrane region" description="Helical" evidence="2">
    <location>
        <begin position="21"/>
        <end position="43"/>
    </location>
</feature>
<feature type="region of interest" description="Disordered" evidence="1">
    <location>
        <begin position="63"/>
        <end position="98"/>
    </location>
</feature>
<dbReference type="Proteomes" id="UP000794436">
    <property type="component" value="Unassembled WGS sequence"/>
</dbReference>
<dbReference type="PANTHER" id="PTHR43751:SF3">
    <property type="entry name" value="SULFATASE N-TERMINAL DOMAIN-CONTAINING PROTEIN"/>
    <property type="match status" value="1"/>
</dbReference>
<dbReference type="OrthoDB" id="96314at2759"/>
<keyword evidence="2" id="KW-0812">Transmembrane</keyword>
<comment type="caution">
    <text evidence="4">The sequence shown here is derived from an EMBL/GenBank/DDBJ whole genome shotgun (WGS) entry which is preliminary data.</text>
</comment>
<dbReference type="SUPFAM" id="SSF53649">
    <property type="entry name" value="Alkaline phosphatase-like"/>
    <property type="match status" value="1"/>
</dbReference>
<protein>
    <recommendedName>
        <fullName evidence="3">Sulfatase N-terminal domain-containing protein</fullName>
    </recommendedName>
</protein>
<dbReference type="AlphaFoldDB" id="A0A8K1CFR4"/>
<gene>
    <name evidence="4" type="ORF">Poli38472_009514</name>
</gene>
<dbReference type="Gene3D" id="3.40.720.10">
    <property type="entry name" value="Alkaline Phosphatase, subunit A"/>
    <property type="match status" value="1"/>
</dbReference>
<evidence type="ECO:0000256" key="1">
    <source>
        <dbReference type="SAM" id="MobiDB-lite"/>
    </source>
</evidence>
<keyword evidence="2" id="KW-0472">Membrane</keyword>
<keyword evidence="2" id="KW-1133">Transmembrane helix</keyword>
<sequence length="393" mass="44475">MYFREADFAQDFAVSDRDVRLATQTIILTVVVVVMLVFIHMTWLDFSAWSMVDPFVLLVSDDQSNQQKTRPKEEGSGSHRLELGERSMTIQTATPGASNDKIRRDAAKTWLRKDGEAAQADGEKQAEEPLFLTHYTISSHTPWDAVPEWFDERELPDFSSLVEGHEDEEDLILKYAKLRYFTDDALGKFMDKMERTGILNDTIVAIVGDHGQSPEFGLESPQDDHITTTRVAGAIIAEGRLGEHAGLVIDDATEPYDLLNTLADIVGVPEGGFLQSGVGRSLKRSIPKGTRPVWSNNPLRQLSAVFGHKRLAYDRRSDMMTLHDADEDPFEQHDLFPSLSDKEKKEMELLRDAGTHLNNYFKTRWDHKCINQSSRVLSHRQNRSRNGSILDCL</sequence>
<feature type="compositionally biased region" description="Basic and acidic residues" evidence="1">
    <location>
        <begin position="70"/>
        <end position="85"/>
    </location>
</feature>
<accession>A0A8K1CFR4</accession>
<evidence type="ECO:0000313" key="5">
    <source>
        <dbReference type="Proteomes" id="UP000794436"/>
    </source>
</evidence>
<proteinExistence type="predicted"/>
<dbReference type="InterPro" id="IPR000917">
    <property type="entry name" value="Sulfatase_N"/>
</dbReference>
<feature type="domain" description="Sulfatase N-terminal" evidence="3">
    <location>
        <begin position="100"/>
        <end position="216"/>
    </location>
</feature>
<dbReference type="Pfam" id="PF00884">
    <property type="entry name" value="Sulfatase"/>
    <property type="match status" value="1"/>
</dbReference>
<dbReference type="EMBL" id="SPLM01000074">
    <property type="protein sequence ID" value="TMW62021.1"/>
    <property type="molecule type" value="Genomic_DNA"/>
</dbReference>
<reference evidence="4" key="1">
    <citation type="submission" date="2019-03" db="EMBL/GenBank/DDBJ databases">
        <title>Long read genome sequence of the mycoparasitic Pythium oligandrum ATCC 38472 isolated from sugarbeet rhizosphere.</title>
        <authorList>
            <person name="Gaulin E."/>
        </authorList>
    </citation>
    <scope>NUCLEOTIDE SEQUENCE</scope>
    <source>
        <strain evidence="4">ATCC 38472_TT</strain>
    </source>
</reference>
<dbReference type="PANTHER" id="PTHR43751">
    <property type="entry name" value="SULFATASE"/>
    <property type="match status" value="1"/>
</dbReference>
<dbReference type="InterPro" id="IPR017850">
    <property type="entry name" value="Alkaline_phosphatase_core_sf"/>
</dbReference>
<feature type="compositionally biased region" description="Polar residues" evidence="1">
    <location>
        <begin position="88"/>
        <end position="97"/>
    </location>
</feature>
<name>A0A8K1CFR4_PYTOL</name>